<dbReference type="EnsemblMetazoa" id="ISCW000483-RA">
    <property type="protein sequence ID" value="ISCW000483-PA"/>
    <property type="gene ID" value="ISCW000483"/>
</dbReference>
<evidence type="ECO:0000313" key="3">
    <source>
        <dbReference type="Proteomes" id="UP000001555"/>
    </source>
</evidence>
<evidence type="ECO:0000313" key="2">
    <source>
        <dbReference type="EnsemblMetazoa" id="ISCW000483-PA"/>
    </source>
</evidence>
<dbReference type="HOGENOM" id="CLU_2212802_0_0_1"/>
<sequence length="107" mass="12344">MVRVKTQWKLGVNSRKLSFTFLSINSYSRHHSEASMRLLSHTERAGAAKARRKAWGVCWRRSKGLQFTQECTARRVSWNNAVRSSDLALGENEARFFPRLAVESMDQ</sequence>
<organism>
    <name type="scientific">Ixodes scapularis</name>
    <name type="common">Black-legged tick</name>
    <name type="synonym">Deer tick</name>
    <dbReference type="NCBI Taxonomy" id="6945"/>
    <lineage>
        <taxon>Eukaryota</taxon>
        <taxon>Metazoa</taxon>
        <taxon>Ecdysozoa</taxon>
        <taxon>Arthropoda</taxon>
        <taxon>Chelicerata</taxon>
        <taxon>Arachnida</taxon>
        <taxon>Acari</taxon>
        <taxon>Parasitiformes</taxon>
        <taxon>Ixodida</taxon>
        <taxon>Ixodoidea</taxon>
        <taxon>Ixodidae</taxon>
        <taxon>Ixodinae</taxon>
        <taxon>Ixodes</taxon>
    </lineage>
</organism>
<dbReference type="InParanoid" id="B7P6Z5"/>
<evidence type="ECO:0000313" key="1">
    <source>
        <dbReference type="EMBL" id="EEC02367.1"/>
    </source>
</evidence>
<gene>
    <name evidence="1" type="ORF">IscW_ISCW000483</name>
</gene>
<dbReference type="EMBL" id="ABJB010273881">
    <property type="status" value="NOT_ANNOTATED_CDS"/>
    <property type="molecule type" value="Genomic_DNA"/>
</dbReference>
<dbReference type="PaxDb" id="6945-B7P6Z5"/>
<protein>
    <submittedName>
        <fullName evidence="1 2">Uncharacterized protein</fullName>
    </submittedName>
</protein>
<proteinExistence type="predicted"/>
<reference evidence="2" key="2">
    <citation type="submission" date="2020-05" db="UniProtKB">
        <authorList>
            <consortium name="EnsemblMetazoa"/>
        </authorList>
    </citation>
    <scope>IDENTIFICATION</scope>
    <source>
        <strain evidence="2">wikel</strain>
    </source>
</reference>
<dbReference type="Proteomes" id="UP000001555">
    <property type="component" value="Unassembled WGS sequence"/>
</dbReference>
<dbReference type="EMBL" id="DS648879">
    <property type="protein sequence ID" value="EEC02367.1"/>
    <property type="molecule type" value="Genomic_DNA"/>
</dbReference>
<dbReference type="AlphaFoldDB" id="B7P6Z5"/>
<keyword evidence="3" id="KW-1185">Reference proteome</keyword>
<reference evidence="1 3" key="1">
    <citation type="submission" date="2008-03" db="EMBL/GenBank/DDBJ databases">
        <title>Annotation of Ixodes scapularis.</title>
        <authorList>
            <consortium name="Ixodes scapularis Genome Project Consortium"/>
            <person name="Caler E."/>
            <person name="Hannick L.I."/>
            <person name="Bidwell S."/>
            <person name="Joardar V."/>
            <person name="Thiagarajan M."/>
            <person name="Amedeo P."/>
            <person name="Galinsky K.J."/>
            <person name="Schobel S."/>
            <person name="Inman J."/>
            <person name="Hostetler J."/>
            <person name="Miller J."/>
            <person name="Hammond M."/>
            <person name="Megy K."/>
            <person name="Lawson D."/>
            <person name="Kodira C."/>
            <person name="Sutton G."/>
            <person name="Meyer J."/>
            <person name="Hill C.A."/>
            <person name="Birren B."/>
            <person name="Nene V."/>
            <person name="Collins F."/>
            <person name="Alarcon-Chaidez F."/>
            <person name="Wikel S."/>
            <person name="Strausberg R."/>
        </authorList>
    </citation>
    <scope>NUCLEOTIDE SEQUENCE [LARGE SCALE GENOMIC DNA]</scope>
    <source>
        <strain evidence="3">Wikel</strain>
        <strain evidence="1">Wikel colony</strain>
    </source>
</reference>
<dbReference type="VEuPathDB" id="VectorBase:ISCW000483"/>
<dbReference type="VEuPathDB" id="VectorBase:ISCI000483"/>
<name>B7P6Z5_IXOSC</name>
<accession>B7P6Z5</accession>